<comment type="similarity">
    <text evidence="1">Belongs to the cAMP-dependent kinase regulatory chain family.</text>
</comment>
<evidence type="ECO:0000256" key="6">
    <source>
        <dbReference type="ARBA" id="ARBA00023149"/>
    </source>
</evidence>
<dbReference type="PROSITE" id="PS50042">
    <property type="entry name" value="CNMP_BINDING_3"/>
    <property type="match status" value="2"/>
</dbReference>
<dbReference type="EMBL" id="JAHLQT010021257">
    <property type="protein sequence ID" value="KAG7167867.1"/>
    <property type="molecule type" value="Genomic_DNA"/>
</dbReference>
<dbReference type="InterPro" id="IPR050503">
    <property type="entry name" value="cAMP-dep_PK_reg_su-like"/>
</dbReference>
<feature type="binding site" evidence="7">
    <location>
        <position position="205"/>
    </location>
    <ligand>
        <name>3',5'-cyclic AMP</name>
        <dbReference type="ChEBI" id="CHEBI:58165"/>
        <label>2</label>
    </ligand>
</feature>
<gene>
    <name evidence="9" type="primary">Pka-R2-L</name>
    <name evidence="9" type="ORF">Hamer_G010277</name>
</gene>
<dbReference type="Proteomes" id="UP000747542">
    <property type="component" value="Unassembled WGS sequence"/>
</dbReference>
<dbReference type="InterPro" id="IPR014710">
    <property type="entry name" value="RmlC-like_jellyroll"/>
</dbReference>
<dbReference type="InterPro" id="IPR018490">
    <property type="entry name" value="cNMP-bd_dom_sf"/>
</dbReference>
<dbReference type="SUPFAM" id="SSF51206">
    <property type="entry name" value="cAMP-binding domain-like"/>
    <property type="match status" value="2"/>
</dbReference>
<dbReference type="Pfam" id="PF00027">
    <property type="entry name" value="cNMP_binding"/>
    <property type="match status" value="2"/>
</dbReference>
<dbReference type="GO" id="GO:0034236">
    <property type="term" value="F:protein kinase A catalytic subunit binding"/>
    <property type="evidence" value="ECO:0007669"/>
    <property type="project" value="TreeGrafter"/>
</dbReference>
<dbReference type="SMART" id="SM00100">
    <property type="entry name" value="cNMP"/>
    <property type="match status" value="2"/>
</dbReference>
<dbReference type="InterPro" id="IPR000595">
    <property type="entry name" value="cNMP-bd_dom"/>
</dbReference>
<protein>
    <submittedName>
        <fullName evidence="9">cAMP-dependent protein kinase type II regulatory subunit-like</fullName>
    </submittedName>
</protein>
<keyword evidence="2" id="KW-0597">Phosphoprotein</keyword>
<feature type="binding site" evidence="7">
    <location>
        <position position="91"/>
    </location>
    <ligand>
        <name>3',5'-cyclic AMP</name>
        <dbReference type="ChEBI" id="CHEBI:58165"/>
        <label>1</label>
    </ligand>
</feature>
<feature type="domain" description="Cyclic nucleotide-binding" evidence="8">
    <location>
        <begin position="22"/>
        <end position="132"/>
    </location>
</feature>
<evidence type="ECO:0000259" key="8">
    <source>
        <dbReference type="PROSITE" id="PS50042"/>
    </source>
</evidence>
<proteinExistence type="inferred from homology"/>
<keyword evidence="5 7" id="KW-0547">Nucleotide-binding</keyword>
<evidence type="ECO:0000256" key="4">
    <source>
        <dbReference type="ARBA" id="ARBA00022737"/>
    </source>
</evidence>
<keyword evidence="6 7" id="KW-0114">cAMP</keyword>
<accession>A0A8J5K0I8</accession>
<dbReference type="InterPro" id="IPR018488">
    <property type="entry name" value="cNMP-bd_CS"/>
</dbReference>
<dbReference type="Gene3D" id="2.60.120.10">
    <property type="entry name" value="Jelly Rolls"/>
    <property type="match status" value="2"/>
</dbReference>
<dbReference type="PIRSF" id="PIRSF000548">
    <property type="entry name" value="PK_regulatory"/>
    <property type="match status" value="1"/>
</dbReference>
<dbReference type="PANTHER" id="PTHR11635:SF152">
    <property type="entry name" value="CAMP-DEPENDENT PROTEIN KINASE TYPE I REGULATORY SUBUNIT-RELATED"/>
    <property type="match status" value="1"/>
</dbReference>
<dbReference type="PRINTS" id="PR00103">
    <property type="entry name" value="CAMPKINASE"/>
</dbReference>
<dbReference type="PROSITE" id="PS00889">
    <property type="entry name" value="CNMP_BINDING_2"/>
    <property type="match status" value="2"/>
</dbReference>
<keyword evidence="10" id="KW-1185">Reference proteome</keyword>
<dbReference type="GO" id="GO:0005952">
    <property type="term" value="C:cAMP-dependent protein kinase complex"/>
    <property type="evidence" value="ECO:0007669"/>
    <property type="project" value="InterPro"/>
</dbReference>
<dbReference type="GO" id="GO:0005829">
    <property type="term" value="C:cytosol"/>
    <property type="evidence" value="ECO:0007669"/>
    <property type="project" value="TreeGrafter"/>
</dbReference>
<evidence type="ECO:0000256" key="3">
    <source>
        <dbReference type="ARBA" id="ARBA00022566"/>
    </source>
</evidence>
<feature type="non-terminal residue" evidence="9">
    <location>
        <position position="270"/>
    </location>
</feature>
<evidence type="ECO:0000256" key="2">
    <source>
        <dbReference type="ARBA" id="ARBA00022553"/>
    </source>
</evidence>
<name>A0A8J5K0I8_HOMAM</name>
<evidence type="ECO:0000313" key="10">
    <source>
        <dbReference type="Proteomes" id="UP000747542"/>
    </source>
</evidence>
<reference evidence="9" key="1">
    <citation type="journal article" date="2021" name="Sci. Adv.">
        <title>The American lobster genome reveals insights on longevity, neural, and immune adaptations.</title>
        <authorList>
            <person name="Polinski J.M."/>
            <person name="Zimin A.V."/>
            <person name="Clark K.F."/>
            <person name="Kohn A.B."/>
            <person name="Sadowski N."/>
            <person name="Timp W."/>
            <person name="Ptitsyn A."/>
            <person name="Khanna P."/>
            <person name="Romanova D.Y."/>
            <person name="Williams P."/>
            <person name="Greenwood S.J."/>
            <person name="Moroz L.L."/>
            <person name="Walt D.R."/>
            <person name="Bodnar A.G."/>
        </authorList>
    </citation>
    <scope>NUCLEOTIDE SEQUENCE</scope>
    <source>
        <strain evidence="9">GMGI-L3</strain>
    </source>
</reference>
<dbReference type="AlphaFoldDB" id="A0A8J5K0I8"/>
<dbReference type="GO" id="GO:0004862">
    <property type="term" value="F:cAMP-dependent protein kinase inhibitor activity"/>
    <property type="evidence" value="ECO:0007669"/>
    <property type="project" value="TreeGrafter"/>
</dbReference>
<organism evidence="9 10">
    <name type="scientific">Homarus americanus</name>
    <name type="common">American lobster</name>
    <dbReference type="NCBI Taxonomy" id="6706"/>
    <lineage>
        <taxon>Eukaryota</taxon>
        <taxon>Metazoa</taxon>
        <taxon>Ecdysozoa</taxon>
        <taxon>Arthropoda</taxon>
        <taxon>Crustacea</taxon>
        <taxon>Multicrustacea</taxon>
        <taxon>Malacostraca</taxon>
        <taxon>Eumalacostraca</taxon>
        <taxon>Eucarida</taxon>
        <taxon>Decapoda</taxon>
        <taxon>Pleocyemata</taxon>
        <taxon>Astacidea</taxon>
        <taxon>Nephropoidea</taxon>
        <taxon>Nephropidae</taxon>
        <taxon>Homarus</taxon>
    </lineage>
</organism>
<dbReference type="PANTHER" id="PTHR11635">
    <property type="entry name" value="CAMP-DEPENDENT PROTEIN KINASE REGULATORY CHAIN"/>
    <property type="match status" value="1"/>
</dbReference>
<evidence type="ECO:0000256" key="7">
    <source>
        <dbReference type="PIRSR" id="PIRSR000548-1"/>
    </source>
</evidence>
<sequence>IIHAKSDEQRQRLSEAVKNIFLFRSLDHDQIGEVLDAMFERRVTEGENVIKQGDDGDNFYVIESDAEPRLVGKYDNSGSFGELALMYNLPRAATIQAVTSGALWAMERQTFRRILLKSACRKRKMYEALLENVPMLKTLEKYERMNLADALVPKVYAPGEQIIMQGDSADGMYFLEDGTVRIMMAKENNEEKEISRVSVGGYFGELALVTKKARAASVYAVGKAKLAFLDVEAFERLLGPCMDLMKRNIEDYENELLRIFGSKANISDIR</sequence>
<feature type="binding site" evidence="7">
    <location>
        <position position="214"/>
    </location>
    <ligand>
        <name>3',5'-cyclic AMP</name>
        <dbReference type="ChEBI" id="CHEBI:58165"/>
        <label>2</label>
    </ligand>
</feature>
<dbReference type="GO" id="GO:0030552">
    <property type="term" value="F:cAMP binding"/>
    <property type="evidence" value="ECO:0007669"/>
    <property type="project" value="UniProtKB-KW"/>
</dbReference>
<keyword evidence="4" id="KW-0677">Repeat</keyword>
<comment type="caution">
    <text evidence="9">The sequence shown here is derived from an EMBL/GenBank/DDBJ whole genome shotgun (WGS) entry which is preliminary data.</text>
</comment>
<feature type="domain" description="Cyclic nucleotide-binding" evidence="8">
    <location>
        <begin position="135"/>
        <end position="255"/>
    </location>
</feature>
<evidence type="ECO:0000256" key="5">
    <source>
        <dbReference type="ARBA" id="ARBA00022741"/>
    </source>
</evidence>
<dbReference type="CDD" id="cd00038">
    <property type="entry name" value="CAP_ED"/>
    <property type="match status" value="2"/>
</dbReference>
<evidence type="ECO:0000313" key="9">
    <source>
        <dbReference type="EMBL" id="KAG7167867.1"/>
    </source>
</evidence>
<dbReference type="FunFam" id="2.60.120.10:FF:000108">
    <property type="entry name" value="cAMP-dependent protein kinase type II regulatory subunit"/>
    <property type="match status" value="1"/>
</dbReference>
<feature type="binding site" evidence="7">
    <location>
        <position position="82"/>
    </location>
    <ligand>
        <name>3',5'-cyclic AMP</name>
        <dbReference type="ChEBI" id="CHEBI:58165"/>
        <label>1</label>
    </ligand>
</feature>
<keyword evidence="3 7" id="KW-0116">cAMP-binding</keyword>
<evidence type="ECO:0000256" key="1">
    <source>
        <dbReference type="ARBA" id="ARBA00005753"/>
    </source>
</evidence>
<dbReference type="PROSITE" id="PS00888">
    <property type="entry name" value="CNMP_BINDING_1"/>
    <property type="match status" value="1"/>
</dbReference>
<dbReference type="InterPro" id="IPR012198">
    <property type="entry name" value="cAMP_dep_PK_reg_su"/>
</dbReference>